<reference evidence="2" key="1">
    <citation type="journal article" date="2019" name="Int. J. Syst. Evol. Microbiol.">
        <title>The Global Catalogue of Microorganisms (GCM) 10K type strain sequencing project: providing services to taxonomists for standard genome sequencing and annotation.</title>
        <authorList>
            <consortium name="The Broad Institute Genomics Platform"/>
            <consortium name="The Broad Institute Genome Sequencing Center for Infectious Disease"/>
            <person name="Wu L."/>
            <person name="Ma J."/>
        </authorList>
    </citation>
    <scope>NUCLEOTIDE SEQUENCE [LARGE SCALE GENOMIC DNA]</scope>
    <source>
        <strain evidence="2">JCM 4737</strain>
    </source>
</reference>
<dbReference type="Proteomes" id="UP000599437">
    <property type="component" value="Unassembled WGS sequence"/>
</dbReference>
<evidence type="ECO:0000313" key="2">
    <source>
        <dbReference type="Proteomes" id="UP000599437"/>
    </source>
</evidence>
<proteinExistence type="predicted"/>
<dbReference type="EMBL" id="BMVO01000048">
    <property type="protein sequence ID" value="GHB33002.1"/>
    <property type="molecule type" value="Genomic_DNA"/>
</dbReference>
<comment type="caution">
    <text evidence="1">The sequence shown here is derived from an EMBL/GenBank/DDBJ whole genome shotgun (WGS) entry which is preliminary data.</text>
</comment>
<gene>
    <name evidence="1" type="ORF">GCM10010346_65280</name>
</gene>
<dbReference type="RefSeq" id="WP_138894293.1">
    <property type="nucleotide sequence ID" value="NZ_BMVO01000048.1"/>
</dbReference>
<organism evidence="1 2">
    <name type="scientific">Streptomyces chryseus</name>
    <dbReference type="NCBI Taxonomy" id="68186"/>
    <lineage>
        <taxon>Bacteria</taxon>
        <taxon>Bacillati</taxon>
        <taxon>Actinomycetota</taxon>
        <taxon>Actinomycetes</taxon>
        <taxon>Kitasatosporales</taxon>
        <taxon>Streptomycetaceae</taxon>
        <taxon>Streptomyces</taxon>
    </lineage>
</organism>
<evidence type="ECO:0000313" key="1">
    <source>
        <dbReference type="EMBL" id="GHB33002.1"/>
    </source>
</evidence>
<protein>
    <submittedName>
        <fullName evidence="1">Uncharacterized protein</fullName>
    </submittedName>
</protein>
<name>A0ABQ3ECB1_9ACTN</name>
<sequence>MNEQRLTAPELVEELRSSLDADTGWIPALAGVEGPNGLPEGVGLTEVAGALRDFAAADIPASVARQLERAAESAASALAGDDSSTYGHLGTAYAYVLQARRAASEIAP</sequence>
<accession>A0ABQ3ECB1</accession>
<keyword evidence="2" id="KW-1185">Reference proteome</keyword>